<organism evidence="1 2">
    <name type="scientific">Curvularia kusanoi</name>
    <name type="common">Cochliobolus kusanoi</name>
    <dbReference type="NCBI Taxonomy" id="90978"/>
    <lineage>
        <taxon>Eukaryota</taxon>
        <taxon>Fungi</taxon>
        <taxon>Dikarya</taxon>
        <taxon>Ascomycota</taxon>
        <taxon>Pezizomycotina</taxon>
        <taxon>Dothideomycetes</taxon>
        <taxon>Pleosporomycetidae</taxon>
        <taxon>Pleosporales</taxon>
        <taxon>Pleosporineae</taxon>
        <taxon>Pleosporaceae</taxon>
        <taxon>Curvularia</taxon>
    </lineage>
</organism>
<comment type="caution">
    <text evidence="1">The sequence shown here is derived from an EMBL/GenBank/DDBJ whole genome shotgun (WGS) entry which is preliminary data.</text>
</comment>
<name>A0A9P4T965_CURKU</name>
<protein>
    <submittedName>
        <fullName evidence="1">Uncharacterized protein</fullName>
    </submittedName>
</protein>
<evidence type="ECO:0000313" key="1">
    <source>
        <dbReference type="EMBL" id="KAF2997830.1"/>
    </source>
</evidence>
<dbReference type="AlphaFoldDB" id="A0A9P4T965"/>
<proteinExistence type="predicted"/>
<sequence>MGPRIRAFASIPLHINYMLIIDLGQRYKLMSAMVSSDVVVAYKFNLEAFTCISAGVDALSNVLIPVFLGDPKTPVGGKKARVIYNEVNCARHVGEIDIRI</sequence>
<dbReference type="Proteomes" id="UP000801428">
    <property type="component" value="Unassembled WGS sequence"/>
</dbReference>
<evidence type="ECO:0000313" key="2">
    <source>
        <dbReference type="Proteomes" id="UP000801428"/>
    </source>
</evidence>
<dbReference type="EMBL" id="SWKU01000021">
    <property type="protein sequence ID" value="KAF2997830.1"/>
    <property type="molecule type" value="Genomic_DNA"/>
</dbReference>
<reference evidence="1" key="1">
    <citation type="submission" date="2019-04" db="EMBL/GenBank/DDBJ databases">
        <title>Sequencing of skin fungus with MAO and IRED activity.</title>
        <authorList>
            <person name="Marsaioli A.J."/>
            <person name="Bonatto J.M.C."/>
            <person name="Reis Junior O."/>
        </authorList>
    </citation>
    <scope>NUCLEOTIDE SEQUENCE</scope>
    <source>
        <strain evidence="1">30M1</strain>
    </source>
</reference>
<keyword evidence="2" id="KW-1185">Reference proteome</keyword>
<accession>A0A9P4T965</accession>
<gene>
    <name evidence="1" type="ORF">E8E13_001155</name>
</gene>